<evidence type="ECO:0000259" key="7">
    <source>
        <dbReference type="Pfam" id="PF05028"/>
    </source>
</evidence>
<dbReference type="Proteomes" id="UP000027135">
    <property type="component" value="Unassembled WGS sequence"/>
</dbReference>
<evidence type="ECO:0000256" key="4">
    <source>
        <dbReference type="PIRSR" id="PIRSR607724-1"/>
    </source>
</evidence>
<organism evidence="9 10">
    <name type="scientific">Zootermopsis nevadensis</name>
    <name type="common">Dampwood termite</name>
    <dbReference type="NCBI Taxonomy" id="136037"/>
    <lineage>
        <taxon>Eukaryota</taxon>
        <taxon>Metazoa</taxon>
        <taxon>Ecdysozoa</taxon>
        <taxon>Arthropoda</taxon>
        <taxon>Hexapoda</taxon>
        <taxon>Insecta</taxon>
        <taxon>Pterygota</taxon>
        <taxon>Neoptera</taxon>
        <taxon>Polyneoptera</taxon>
        <taxon>Dictyoptera</taxon>
        <taxon>Blattodea</taxon>
        <taxon>Blattoidea</taxon>
        <taxon>Termitoidae</taxon>
        <taxon>Termopsidae</taxon>
        <taxon>Zootermopsis</taxon>
    </lineage>
</organism>
<evidence type="ECO:0000259" key="8">
    <source>
        <dbReference type="Pfam" id="PF20811"/>
    </source>
</evidence>
<comment type="similarity">
    <text evidence="1">Belongs to the poly(ADP-ribose) glycohydrolase family.</text>
</comment>
<feature type="binding site" evidence="5">
    <location>
        <position position="288"/>
    </location>
    <ligand>
        <name>substrate</name>
    </ligand>
</feature>
<feature type="region of interest" description="Disordered" evidence="6">
    <location>
        <begin position="530"/>
        <end position="552"/>
    </location>
</feature>
<dbReference type="PANTHER" id="PTHR12837">
    <property type="entry name" value="POLY ADP-RIBOSE GLYCOHYDROLASE"/>
    <property type="match status" value="1"/>
</dbReference>
<dbReference type="GO" id="GO:0005737">
    <property type="term" value="C:cytoplasm"/>
    <property type="evidence" value="ECO:0007669"/>
    <property type="project" value="TreeGrafter"/>
</dbReference>
<evidence type="ECO:0000256" key="5">
    <source>
        <dbReference type="PIRSR" id="PIRSR607724-2"/>
    </source>
</evidence>
<evidence type="ECO:0000313" key="10">
    <source>
        <dbReference type="Proteomes" id="UP000027135"/>
    </source>
</evidence>
<dbReference type="InParanoid" id="A0A067RFC3"/>
<keyword evidence="10" id="KW-1185">Reference proteome</keyword>
<dbReference type="FunCoup" id="A0A067RFC3">
    <property type="interactions" value="1822"/>
</dbReference>
<feature type="binding site" evidence="5">
    <location>
        <position position="247"/>
    </location>
    <ligand>
        <name>substrate</name>
    </ligand>
</feature>
<dbReference type="InterPro" id="IPR046372">
    <property type="entry name" value="PARG_cat_C"/>
</dbReference>
<dbReference type="GO" id="GO:1990966">
    <property type="term" value="P:ATP generation from poly-ADP-D-ribose"/>
    <property type="evidence" value="ECO:0007669"/>
    <property type="project" value="TreeGrafter"/>
</dbReference>
<sequence length="590" mass="66790">MPFSEHNLYPVQEGDEKSQLRQRWELVQEALLKTIVSSQQLETVILSYNSKYIERWDFSVLHLLFKEVFSEDETNSFFATLLPKIIQLALQLPVLLTAPVPLLVQHCSHALSFSQLQIACLLANAFLCTFPRRNTAKRQSEYAHYPDINFNRLFQMHGGIVPKPEKLKCLLHYFRRVCTKAPDGVVTYARQYVSRSNMPQWDRSQKLLTKLHITSHGTIENDGEGLLQVDFANKLVGGGVLGRGCVQEEIRFVICPELIVARLFTEALDATEALLIVGCERLSTYRGYSSTFEWMGNYQDMTPRDSSGRRMCSVVAIDALKLGNCNVQYTPSNLLRELNKAYAGFHCPEFQPGDRLAGVASGNWGCGAFRGDAKLKTLLQLMAASEAGRHLAYFTFGDTKLRDQVYHMYTFLNDQQVTVGQLWRLLCQYYEHSFRGGRLITDLYPFLYQALSKKTKSPSATFPSSFELSSRPRREGQGESEWLSKNRGGLNHKELQDALAEIPIDAGSRGARKSENESLSNFSSKEVCGGPCMNQDSVEKQQENIRGSDKRRGSLLQYLEHCDSRSSFSTASPTPKRKISDYFATTPRPK</sequence>
<accession>A0A067RFC3</accession>
<dbReference type="eggNOG" id="KOG2064">
    <property type="taxonomic scope" value="Eukaryota"/>
</dbReference>
<feature type="active site" evidence="4">
    <location>
        <position position="230"/>
    </location>
</feature>
<evidence type="ECO:0000313" key="9">
    <source>
        <dbReference type="EMBL" id="KDR17705.1"/>
    </source>
</evidence>
<keyword evidence="3 9" id="KW-0378">Hydrolase</keyword>
<dbReference type="GO" id="GO:0004649">
    <property type="term" value="F:poly(ADP-ribose) glycohydrolase activity"/>
    <property type="evidence" value="ECO:0007669"/>
    <property type="project" value="UniProtKB-EC"/>
</dbReference>
<feature type="compositionally biased region" description="Basic and acidic residues" evidence="6">
    <location>
        <begin position="537"/>
        <end position="552"/>
    </location>
</feature>
<feature type="region of interest" description="Disordered" evidence="6">
    <location>
        <begin position="506"/>
        <end position="525"/>
    </location>
</feature>
<dbReference type="EMBL" id="KK852722">
    <property type="protein sequence ID" value="KDR17705.1"/>
    <property type="molecule type" value="Genomic_DNA"/>
</dbReference>
<dbReference type="GO" id="GO:0005975">
    <property type="term" value="P:carbohydrate metabolic process"/>
    <property type="evidence" value="ECO:0007669"/>
    <property type="project" value="InterPro"/>
</dbReference>
<dbReference type="GO" id="GO:0009225">
    <property type="term" value="P:nucleotide-sugar metabolic process"/>
    <property type="evidence" value="ECO:0007669"/>
    <property type="project" value="TreeGrafter"/>
</dbReference>
<evidence type="ECO:0000256" key="1">
    <source>
        <dbReference type="ARBA" id="ARBA00009545"/>
    </source>
</evidence>
<dbReference type="GO" id="GO:0005634">
    <property type="term" value="C:nucleus"/>
    <property type="evidence" value="ECO:0007669"/>
    <property type="project" value="TreeGrafter"/>
</dbReference>
<feature type="active site" evidence="4">
    <location>
        <position position="248"/>
    </location>
</feature>
<dbReference type="AlphaFoldDB" id="A0A067RFC3"/>
<feature type="active site" evidence="4">
    <location>
        <position position="249"/>
    </location>
</feature>
<dbReference type="OMA" id="WGMIERA"/>
<feature type="compositionally biased region" description="Polar residues" evidence="6">
    <location>
        <begin position="457"/>
        <end position="468"/>
    </location>
</feature>
<feature type="domain" description="PARG helical" evidence="8">
    <location>
        <begin position="70"/>
        <end position="190"/>
    </location>
</feature>
<feature type="region of interest" description="Disordered" evidence="6">
    <location>
        <begin position="456"/>
        <end position="487"/>
    </location>
</feature>
<name>A0A067RFC3_ZOONE</name>
<protein>
    <recommendedName>
        <fullName evidence="2">poly(ADP-ribose) glycohydrolase</fullName>
        <ecNumber evidence="2">3.2.1.143</ecNumber>
    </recommendedName>
</protein>
<dbReference type="InterPro" id="IPR048362">
    <property type="entry name" value="PARG_helical"/>
</dbReference>
<evidence type="ECO:0000256" key="3">
    <source>
        <dbReference type="ARBA" id="ARBA00022801"/>
    </source>
</evidence>
<feature type="domain" description="PARG catalytic Macro" evidence="7">
    <location>
        <begin position="198"/>
        <end position="402"/>
    </location>
</feature>
<feature type="region of interest" description="Disordered" evidence="6">
    <location>
        <begin position="564"/>
        <end position="590"/>
    </location>
</feature>
<feature type="binding site" evidence="5">
    <location>
        <position position="233"/>
    </location>
    <ligand>
        <name>substrate</name>
    </ligand>
</feature>
<dbReference type="InterPro" id="IPR007724">
    <property type="entry name" value="Poly_GlycHdrlase"/>
</dbReference>
<dbReference type="GO" id="GO:0006282">
    <property type="term" value="P:regulation of DNA repair"/>
    <property type="evidence" value="ECO:0007669"/>
    <property type="project" value="InterPro"/>
</dbReference>
<proteinExistence type="inferred from homology"/>
<dbReference type="Pfam" id="PF20811">
    <property type="entry name" value="PARG_cat_N"/>
    <property type="match status" value="1"/>
</dbReference>
<evidence type="ECO:0000256" key="6">
    <source>
        <dbReference type="SAM" id="MobiDB-lite"/>
    </source>
</evidence>
<dbReference type="EC" id="3.2.1.143" evidence="2"/>
<dbReference type="PANTHER" id="PTHR12837:SF15">
    <property type="entry name" value="POLY(ADP-RIBOSE) GLYCOHYDROLASE"/>
    <property type="match status" value="1"/>
</dbReference>
<dbReference type="STRING" id="136037.A0A067RFC3"/>
<evidence type="ECO:0000256" key="2">
    <source>
        <dbReference type="ARBA" id="ARBA00012255"/>
    </source>
</evidence>
<reference evidence="9 10" key="1">
    <citation type="journal article" date="2014" name="Nat. Commun.">
        <title>Molecular traces of alternative social organization in a termite genome.</title>
        <authorList>
            <person name="Terrapon N."/>
            <person name="Li C."/>
            <person name="Robertson H.M."/>
            <person name="Ji L."/>
            <person name="Meng X."/>
            <person name="Booth W."/>
            <person name="Chen Z."/>
            <person name="Childers C.P."/>
            <person name="Glastad K.M."/>
            <person name="Gokhale K."/>
            <person name="Gowin J."/>
            <person name="Gronenberg W."/>
            <person name="Hermansen R.A."/>
            <person name="Hu H."/>
            <person name="Hunt B.G."/>
            <person name="Huylmans A.K."/>
            <person name="Khalil S.M."/>
            <person name="Mitchell R.D."/>
            <person name="Munoz-Torres M.C."/>
            <person name="Mustard J.A."/>
            <person name="Pan H."/>
            <person name="Reese J.T."/>
            <person name="Scharf M.E."/>
            <person name="Sun F."/>
            <person name="Vogel H."/>
            <person name="Xiao J."/>
            <person name="Yang W."/>
            <person name="Yang Z."/>
            <person name="Yang Z."/>
            <person name="Zhou J."/>
            <person name="Zhu J."/>
            <person name="Brent C.S."/>
            <person name="Elsik C.G."/>
            <person name="Goodisman M.A."/>
            <person name="Liberles D.A."/>
            <person name="Roe R.M."/>
            <person name="Vargo E.L."/>
            <person name="Vilcinskas A."/>
            <person name="Wang J."/>
            <person name="Bornberg-Bauer E."/>
            <person name="Korb J."/>
            <person name="Zhang G."/>
            <person name="Liebig J."/>
        </authorList>
    </citation>
    <scope>NUCLEOTIDE SEQUENCE [LARGE SCALE GENOMIC DNA]</scope>
    <source>
        <tissue evidence="9">Whole organism</tissue>
    </source>
</reference>
<gene>
    <name evidence="9" type="ORF">L798_07242</name>
</gene>
<dbReference type="Pfam" id="PF05028">
    <property type="entry name" value="PARG_cat_C"/>
    <property type="match status" value="1"/>
</dbReference>